<dbReference type="SUPFAM" id="SSF54001">
    <property type="entry name" value="Cysteine proteinases"/>
    <property type="match status" value="1"/>
</dbReference>
<evidence type="ECO:0000256" key="1">
    <source>
        <dbReference type="ARBA" id="ARBA00008455"/>
    </source>
</evidence>
<accession>A0ABD2M6V2</accession>
<dbReference type="Proteomes" id="UP001620626">
    <property type="component" value="Unassembled WGS sequence"/>
</dbReference>
<gene>
    <name evidence="3" type="ORF">niasHT_010331</name>
</gene>
<proteinExistence type="inferred from homology"/>
<name>A0ABD2M6V2_9BILA</name>
<keyword evidence="4" id="KW-1185">Reference proteome</keyword>
<evidence type="ECO:0000259" key="2">
    <source>
        <dbReference type="SMART" id="SM00645"/>
    </source>
</evidence>
<evidence type="ECO:0000313" key="3">
    <source>
        <dbReference type="EMBL" id="KAL3123161.1"/>
    </source>
</evidence>
<dbReference type="Gene3D" id="3.90.70.10">
    <property type="entry name" value="Cysteine proteinases"/>
    <property type="match status" value="1"/>
</dbReference>
<dbReference type="InterPro" id="IPR013128">
    <property type="entry name" value="Peptidase_C1A"/>
</dbReference>
<dbReference type="PANTHER" id="PTHR12411">
    <property type="entry name" value="CYSTEINE PROTEASE FAMILY C1-RELATED"/>
    <property type="match status" value="1"/>
</dbReference>
<protein>
    <recommendedName>
        <fullName evidence="2">Peptidase C1A papain C-terminal domain-containing protein</fullName>
    </recommendedName>
</protein>
<dbReference type="AlphaFoldDB" id="A0ABD2M6V2"/>
<dbReference type="SMART" id="SM00645">
    <property type="entry name" value="Pept_C1"/>
    <property type="match status" value="1"/>
</dbReference>
<comment type="similarity">
    <text evidence="1">Belongs to the peptidase C1 family.</text>
</comment>
<dbReference type="PROSITE" id="PS00640">
    <property type="entry name" value="THIOL_PROTEASE_ASN"/>
    <property type="match status" value="1"/>
</dbReference>
<dbReference type="EMBL" id="JBICBT010000109">
    <property type="protein sequence ID" value="KAL3123161.1"/>
    <property type="molecule type" value="Genomic_DNA"/>
</dbReference>
<evidence type="ECO:0000313" key="4">
    <source>
        <dbReference type="Proteomes" id="UP001620626"/>
    </source>
</evidence>
<comment type="caution">
    <text evidence="3">The sequence shown here is derived from an EMBL/GenBank/DDBJ whole genome shotgun (WGS) entry which is preliminary data.</text>
</comment>
<organism evidence="3 4">
    <name type="scientific">Heterodera trifolii</name>
    <dbReference type="NCBI Taxonomy" id="157864"/>
    <lineage>
        <taxon>Eukaryota</taxon>
        <taxon>Metazoa</taxon>
        <taxon>Ecdysozoa</taxon>
        <taxon>Nematoda</taxon>
        <taxon>Chromadorea</taxon>
        <taxon>Rhabditida</taxon>
        <taxon>Tylenchina</taxon>
        <taxon>Tylenchomorpha</taxon>
        <taxon>Tylenchoidea</taxon>
        <taxon>Heteroderidae</taxon>
        <taxon>Heteroderinae</taxon>
        <taxon>Heterodera</taxon>
    </lineage>
</organism>
<dbReference type="InterPro" id="IPR000668">
    <property type="entry name" value="Peptidase_C1A_C"/>
</dbReference>
<dbReference type="Pfam" id="PF00112">
    <property type="entry name" value="Peptidase_C1"/>
    <property type="match status" value="1"/>
</dbReference>
<reference evidence="3 4" key="1">
    <citation type="submission" date="2024-10" db="EMBL/GenBank/DDBJ databases">
        <authorList>
            <person name="Kim D."/>
        </authorList>
    </citation>
    <scope>NUCLEOTIDE SEQUENCE [LARGE SCALE GENOMIC DNA]</scope>
    <source>
        <strain evidence="3">BH-2024</strain>
    </source>
</reference>
<dbReference type="InterPro" id="IPR025661">
    <property type="entry name" value="Pept_asp_AS"/>
</dbReference>
<feature type="domain" description="Peptidase C1A papain C-terminal" evidence="2">
    <location>
        <begin position="4"/>
        <end position="143"/>
    </location>
</feature>
<sequence>MGFKYVGECEKRCSNAEHWQEYDIDKVKTSNWHTLGLEMGWEQLIKEEIFHNGTVPVDIIAYGSFVRFYAGGIYHHAMTNEIGGGHIVRLIGYGHVNCTDGRSTKYWLGANSWSDAWGEGGFFRVRRGVNEVGIEARDISFGAIAL</sequence>
<dbReference type="InterPro" id="IPR038765">
    <property type="entry name" value="Papain-like_cys_pep_sf"/>
</dbReference>